<dbReference type="RefSeq" id="WP_181865047.1">
    <property type="nucleotide sequence ID" value="NZ_JACEQY010000019.1"/>
</dbReference>
<proteinExistence type="inferred from homology"/>
<evidence type="ECO:0000313" key="6">
    <source>
        <dbReference type="Proteomes" id="UP000586976"/>
    </source>
</evidence>
<dbReference type="SUPFAM" id="SSF53474">
    <property type="entry name" value="alpha/beta-Hydrolases"/>
    <property type="match status" value="1"/>
</dbReference>
<dbReference type="InterPro" id="IPR029058">
    <property type="entry name" value="AB_hydrolase_fold"/>
</dbReference>
<evidence type="ECO:0000259" key="4">
    <source>
        <dbReference type="Pfam" id="PF00135"/>
    </source>
</evidence>
<protein>
    <submittedName>
        <fullName evidence="5">Carboxylesterase/lipase family protein</fullName>
    </submittedName>
</protein>
<reference evidence="5 6" key="1">
    <citation type="submission" date="2020-07" db="EMBL/GenBank/DDBJ databases">
        <title>Streptomyces isolated from Indian soil.</title>
        <authorList>
            <person name="Mandal S."/>
            <person name="Maiti P.K."/>
        </authorList>
    </citation>
    <scope>NUCLEOTIDE SEQUENCE [LARGE SCALE GENOMIC DNA]</scope>
    <source>
        <strain evidence="5 6">PSKA54</strain>
    </source>
</reference>
<name>A0A7W2D2A8_9ACTN</name>
<evidence type="ECO:0000256" key="3">
    <source>
        <dbReference type="SAM" id="MobiDB-lite"/>
    </source>
</evidence>
<evidence type="ECO:0000256" key="2">
    <source>
        <dbReference type="ARBA" id="ARBA00022801"/>
    </source>
</evidence>
<sequence>MDDLTYGRIDPLDAPGERRETGIPPAEGWETVTVHAPAGTIIGRRSGRVRRFLGIPFAEAPTGARRFAAPVPRGRFTEPFDASRHGATSQRVPLFATTTVPEPSVPGDDVLNLAIVAPAADDDRGPFPVVVWIHGGAFLAGSPASPWYDGSAFARDGVVCVTVGYRLGVDGFAPLDGVPTNLGLRDLLLALDWVQENIAAFGGDPDRVTAAGQSAGGAAVLALLSSPVGSGRFHRAVSLSGGTFAVGADAARDFLEQLGNRLGVRPTRAGFGSRTVEHIQQALIDLRSERGDDTLVLGPFVGDDILPVSVTDGLTVHGHGVPVLLGATGDEFDGGATPENPHQSCLFGAEEASAELAAARAAGTRVTDTLFRAACPRVAVSRRDATAGTWLYSFEWPSPVLGGSVHCIDIPFFFDVLDAPGVAEALGPNPPAELATLMHTDLVGFVRGREPTWARATGTLGDPAREYGRPGAALVADTTGAFDPVVRTVSEVAEASQ</sequence>
<dbReference type="InterPro" id="IPR002018">
    <property type="entry name" value="CarbesteraseB"/>
</dbReference>
<keyword evidence="6" id="KW-1185">Reference proteome</keyword>
<dbReference type="PANTHER" id="PTHR43142:SF1">
    <property type="entry name" value="CARBOXYLIC ESTER HYDROLASE"/>
    <property type="match status" value="1"/>
</dbReference>
<keyword evidence="2" id="KW-0378">Hydrolase</keyword>
<organism evidence="5 6">
    <name type="scientific">Streptomyces himalayensis subsp. aureolus</name>
    <dbReference type="NCBI Taxonomy" id="2758039"/>
    <lineage>
        <taxon>Bacteria</taxon>
        <taxon>Bacillati</taxon>
        <taxon>Actinomycetota</taxon>
        <taxon>Actinomycetes</taxon>
        <taxon>Kitasatosporales</taxon>
        <taxon>Streptomycetaceae</taxon>
        <taxon>Streptomyces</taxon>
        <taxon>Streptomyces himalayensis</taxon>
    </lineage>
</organism>
<dbReference type="GO" id="GO:0016787">
    <property type="term" value="F:hydrolase activity"/>
    <property type="evidence" value="ECO:0007669"/>
    <property type="project" value="UniProtKB-KW"/>
</dbReference>
<dbReference type="PANTHER" id="PTHR43142">
    <property type="entry name" value="CARBOXYLIC ESTER HYDROLASE"/>
    <property type="match status" value="1"/>
</dbReference>
<gene>
    <name evidence="5" type="ORF">H1V43_18410</name>
</gene>
<evidence type="ECO:0000313" key="5">
    <source>
        <dbReference type="EMBL" id="MBA4863321.1"/>
    </source>
</evidence>
<comment type="similarity">
    <text evidence="1">Belongs to the type-B carboxylesterase/lipase family.</text>
</comment>
<accession>A0A7W2D2A8</accession>
<dbReference type="Proteomes" id="UP000586976">
    <property type="component" value="Unassembled WGS sequence"/>
</dbReference>
<evidence type="ECO:0000256" key="1">
    <source>
        <dbReference type="ARBA" id="ARBA00005964"/>
    </source>
</evidence>
<dbReference type="EMBL" id="JACEQY010000019">
    <property type="protein sequence ID" value="MBA4863321.1"/>
    <property type="molecule type" value="Genomic_DNA"/>
</dbReference>
<comment type="caution">
    <text evidence="5">The sequence shown here is derived from an EMBL/GenBank/DDBJ whole genome shotgun (WGS) entry which is preliminary data.</text>
</comment>
<dbReference type="Pfam" id="PF00135">
    <property type="entry name" value="COesterase"/>
    <property type="match status" value="1"/>
</dbReference>
<dbReference type="Gene3D" id="3.40.50.1820">
    <property type="entry name" value="alpha/beta hydrolase"/>
    <property type="match status" value="1"/>
</dbReference>
<feature type="domain" description="Carboxylesterase type B" evidence="4">
    <location>
        <begin position="33"/>
        <end position="334"/>
    </location>
</feature>
<feature type="region of interest" description="Disordered" evidence="3">
    <location>
        <begin position="1"/>
        <end position="26"/>
    </location>
</feature>
<dbReference type="AlphaFoldDB" id="A0A7W2D2A8"/>